<dbReference type="AlphaFoldDB" id="A0AAV3VTP6"/>
<reference evidence="2 3" key="1">
    <citation type="submission" date="2019-06" db="EMBL/GenBank/DDBJ databases">
        <title>Draft genome sequence of Clostridium diolis DSM 15410.</title>
        <authorList>
            <person name="Kobayashi H."/>
            <person name="Tanizawa Y."/>
            <person name="Tohno M."/>
        </authorList>
    </citation>
    <scope>NUCLEOTIDE SEQUENCE [LARGE SCALE GENOMIC DNA]</scope>
    <source>
        <strain evidence="2 3">DSM 15410</strain>
    </source>
</reference>
<feature type="transmembrane region" description="Helical" evidence="1">
    <location>
        <begin position="150"/>
        <end position="169"/>
    </location>
</feature>
<comment type="caution">
    <text evidence="2">The sequence shown here is derived from an EMBL/GenBank/DDBJ whole genome shotgun (WGS) entry which is preliminary data.</text>
</comment>
<accession>A0AAV3VTP6</accession>
<feature type="transmembrane region" description="Helical" evidence="1">
    <location>
        <begin position="175"/>
        <end position="201"/>
    </location>
</feature>
<keyword evidence="1" id="KW-0812">Transmembrane</keyword>
<feature type="transmembrane region" description="Helical" evidence="1">
    <location>
        <begin position="74"/>
        <end position="96"/>
    </location>
</feature>
<proteinExistence type="predicted"/>
<organism evidence="2 3">
    <name type="scientific">Clostridium diolis</name>
    <dbReference type="NCBI Taxonomy" id="223919"/>
    <lineage>
        <taxon>Bacteria</taxon>
        <taxon>Bacillati</taxon>
        <taxon>Bacillota</taxon>
        <taxon>Clostridia</taxon>
        <taxon>Eubacteriales</taxon>
        <taxon>Clostridiaceae</taxon>
        <taxon>Clostridium</taxon>
    </lineage>
</organism>
<dbReference type="RefSeq" id="WP_039770130.1">
    <property type="nucleotide sequence ID" value="NZ_BJLA01000001.1"/>
</dbReference>
<evidence type="ECO:0000313" key="3">
    <source>
        <dbReference type="Proteomes" id="UP000325212"/>
    </source>
</evidence>
<feature type="transmembrane region" description="Helical" evidence="1">
    <location>
        <begin position="108"/>
        <end position="130"/>
    </location>
</feature>
<feature type="transmembrane region" description="Helical" evidence="1">
    <location>
        <begin position="47"/>
        <end position="67"/>
    </location>
</feature>
<keyword evidence="1" id="KW-0472">Membrane</keyword>
<feature type="transmembrane region" description="Helical" evidence="1">
    <location>
        <begin position="21"/>
        <end position="41"/>
    </location>
</feature>
<gene>
    <name evidence="2" type="ORF">CDIOL_03030</name>
</gene>
<dbReference type="EMBL" id="BJLA01000001">
    <property type="protein sequence ID" value="GEA29380.1"/>
    <property type="molecule type" value="Genomic_DNA"/>
</dbReference>
<name>A0AAV3VTP6_9CLOT</name>
<sequence length="212" mass="24799">MIGRMKRDIATLNNKKIGKEITQYTIATVIIWIYVWIMNIVKDNDVVGKLVLVIMSFIVLCGCITAFKARKNKMILIFFKVISLWMMSLAFLSMAYTSYYVFLKFKNIYFVYLTIFIYILIFLSTLRIVIIRAKTEMKIKKEIMNKNKTVLIGGPIFFGIGYFIIEPIVKKYGQFTMLVTIICFCLLICYILVACSTYYLVEYKVSKQLNKK</sequence>
<keyword evidence="3" id="KW-1185">Reference proteome</keyword>
<protein>
    <submittedName>
        <fullName evidence="2">Uncharacterized protein</fullName>
    </submittedName>
</protein>
<evidence type="ECO:0000313" key="2">
    <source>
        <dbReference type="EMBL" id="GEA29380.1"/>
    </source>
</evidence>
<evidence type="ECO:0000256" key="1">
    <source>
        <dbReference type="SAM" id="Phobius"/>
    </source>
</evidence>
<dbReference type="Proteomes" id="UP000325212">
    <property type="component" value="Unassembled WGS sequence"/>
</dbReference>
<keyword evidence="1" id="KW-1133">Transmembrane helix</keyword>